<comment type="caution">
    <text evidence="2">The sequence shown here is derived from an EMBL/GenBank/DDBJ whole genome shotgun (WGS) entry which is preliminary data.</text>
</comment>
<dbReference type="EMBL" id="BAABEZ010000022">
    <property type="protein sequence ID" value="GAA4455888.1"/>
    <property type="molecule type" value="Genomic_DNA"/>
</dbReference>
<reference evidence="3" key="1">
    <citation type="journal article" date="2019" name="Int. J. Syst. Evol. Microbiol.">
        <title>The Global Catalogue of Microorganisms (GCM) 10K type strain sequencing project: providing services to taxonomists for standard genome sequencing and annotation.</title>
        <authorList>
            <consortium name="The Broad Institute Genomics Platform"/>
            <consortium name="The Broad Institute Genome Sequencing Center for Infectious Disease"/>
            <person name="Wu L."/>
            <person name="Ma J."/>
        </authorList>
    </citation>
    <scope>NUCLEOTIDE SEQUENCE [LARGE SCALE GENOMIC DNA]</scope>
    <source>
        <strain evidence="3">JCM 31921</strain>
    </source>
</reference>
<sequence>MAKKIQPTSRQKMILLVHVIAFTVATIIMWTTYDKGATGWVYPWPAWFTAAWALSLVGHICALFTSYEDPGLDEFNRLSNN</sequence>
<keyword evidence="1" id="KW-1133">Transmembrane helix</keyword>
<dbReference type="RefSeq" id="WP_344826365.1">
    <property type="nucleotide sequence ID" value="NZ_BAABEZ010000022.1"/>
</dbReference>
<keyword evidence="1" id="KW-0812">Transmembrane</keyword>
<keyword evidence="1" id="KW-0472">Membrane</keyword>
<proteinExistence type="predicted"/>
<evidence type="ECO:0000256" key="1">
    <source>
        <dbReference type="SAM" id="Phobius"/>
    </source>
</evidence>
<evidence type="ECO:0008006" key="4">
    <source>
        <dbReference type="Google" id="ProtNLM"/>
    </source>
</evidence>
<gene>
    <name evidence="2" type="ORF">GCM10023092_20320</name>
</gene>
<keyword evidence="3" id="KW-1185">Reference proteome</keyword>
<protein>
    <recommendedName>
        <fullName evidence="4">2TM domain-containing protein</fullName>
    </recommendedName>
</protein>
<name>A0ABP8MW89_9BACT</name>
<organism evidence="2 3">
    <name type="scientific">Rurimicrobium arvi</name>
    <dbReference type="NCBI Taxonomy" id="2049916"/>
    <lineage>
        <taxon>Bacteria</taxon>
        <taxon>Pseudomonadati</taxon>
        <taxon>Bacteroidota</taxon>
        <taxon>Chitinophagia</taxon>
        <taxon>Chitinophagales</taxon>
        <taxon>Chitinophagaceae</taxon>
        <taxon>Rurimicrobium</taxon>
    </lineage>
</organism>
<feature type="transmembrane region" description="Helical" evidence="1">
    <location>
        <begin position="12"/>
        <end position="33"/>
    </location>
</feature>
<feature type="transmembrane region" description="Helical" evidence="1">
    <location>
        <begin position="45"/>
        <end position="67"/>
    </location>
</feature>
<evidence type="ECO:0000313" key="3">
    <source>
        <dbReference type="Proteomes" id="UP001501410"/>
    </source>
</evidence>
<dbReference type="Proteomes" id="UP001501410">
    <property type="component" value="Unassembled WGS sequence"/>
</dbReference>
<accession>A0ABP8MW89</accession>
<evidence type="ECO:0000313" key="2">
    <source>
        <dbReference type="EMBL" id="GAA4455888.1"/>
    </source>
</evidence>